<proteinExistence type="predicted"/>
<reference evidence="2" key="1">
    <citation type="submission" date="2009-08" db="EMBL/GenBank/DDBJ databases">
        <title>Annotation of Salpingoeca rosetta.</title>
        <authorList>
            <consortium name="The Broad Institute Genome Sequencing Platform"/>
            <person name="Russ C."/>
            <person name="Cuomo C."/>
            <person name="Burger G."/>
            <person name="Gray M.W."/>
            <person name="Holland P.W.H."/>
            <person name="King N."/>
            <person name="Lang F.B.F."/>
            <person name="Roger A.J."/>
            <person name="Ruiz-Trillo I."/>
            <person name="Young S.K."/>
            <person name="Zeng Q."/>
            <person name="Gargeya S."/>
            <person name="Alvarado L."/>
            <person name="Berlin A."/>
            <person name="Chapman S.B."/>
            <person name="Chen Z."/>
            <person name="Freedman E."/>
            <person name="Gellesch M."/>
            <person name="Goldberg J."/>
            <person name="Griggs A."/>
            <person name="Gujja S."/>
            <person name="Heilman E."/>
            <person name="Heiman D."/>
            <person name="Howarth C."/>
            <person name="Mehta T."/>
            <person name="Neiman D."/>
            <person name="Pearson M."/>
            <person name="Roberts A."/>
            <person name="Saif S."/>
            <person name="Shea T."/>
            <person name="Shenoy N."/>
            <person name="Sisk P."/>
            <person name="Stolte C."/>
            <person name="Sykes S."/>
            <person name="White J."/>
            <person name="Yandava C."/>
            <person name="Haas B."/>
            <person name="Nusbaum C."/>
            <person name="Birren B."/>
        </authorList>
    </citation>
    <scope>NUCLEOTIDE SEQUENCE [LARGE SCALE GENOMIC DNA]</scope>
    <source>
        <strain evidence="2">ATCC 50818</strain>
    </source>
</reference>
<feature type="compositionally biased region" description="Basic and acidic residues" evidence="1">
    <location>
        <begin position="77"/>
        <end position="90"/>
    </location>
</feature>
<dbReference type="EMBL" id="GL832970">
    <property type="protein sequence ID" value="EGD74876.1"/>
    <property type="molecule type" value="Genomic_DNA"/>
</dbReference>
<feature type="region of interest" description="Disordered" evidence="1">
    <location>
        <begin position="876"/>
        <end position="930"/>
    </location>
</feature>
<feature type="compositionally biased region" description="Polar residues" evidence="1">
    <location>
        <begin position="668"/>
        <end position="687"/>
    </location>
</feature>
<dbReference type="AlphaFoldDB" id="F2UE26"/>
<feature type="region of interest" description="Disordered" evidence="1">
    <location>
        <begin position="66"/>
        <end position="90"/>
    </location>
</feature>
<feature type="compositionally biased region" description="Basic and acidic residues" evidence="1">
    <location>
        <begin position="696"/>
        <end position="709"/>
    </location>
</feature>
<evidence type="ECO:0000256" key="1">
    <source>
        <dbReference type="SAM" id="MobiDB-lite"/>
    </source>
</evidence>
<dbReference type="RefSeq" id="XP_004992521.1">
    <property type="nucleotide sequence ID" value="XM_004992464.1"/>
</dbReference>
<protein>
    <submittedName>
        <fullName evidence="2">Uncharacterized protein</fullName>
    </submittedName>
</protein>
<evidence type="ECO:0000313" key="3">
    <source>
        <dbReference type="Proteomes" id="UP000007799"/>
    </source>
</evidence>
<dbReference type="STRING" id="946362.F2UE26"/>
<feature type="region of interest" description="Disordered" evidence="1">
    <location>
        <begin position="793"/>
        <end position="841"/>
    </location>
</feature>
<keyword evidence="3" id="KW-1185">Reference proteome</keyword>
<organism evidence="3">
    <name type="scientific">Salpingoeca rosetta (strain ATCC 50818 / BSB-021)</name>
    <dbReference type="NCBI Taxonomy" id="946362"/>
    <lineage>
        <taxon>Eukaryota</taxon>
        <taxon>Choanoflagellata</taxon>
        <taxon>Craspedida</taxon>
        <taxon>Salpingoecidae</taxon>
        <taxon>Salpingoeca</taxon>
    </lineage>
</organism>
<dbReference type="GeneID" id="16073090"/>
<dbReference type="Proteomes" id="UP000007799">
    <property type="component" value="Unassembled WGS sequence"/>
</dbReference>
<evidence type="ECO:0000313" key="2">
    <source>
        <dbReference type="EMBL" id="EGD74876.1"/>
    </source>
</evidence>
<dbReference type="KEGG" id="sre:PTSG_07104"/>
<feature type="region of interest" description="Disordered" evidence="1">
    <location>
        <begin position="650"/>
        <end position="716"/>
    </location>
</feature>
<feature type="region of interest" description="Disordered" evidence="1">
    <location>
        <begin position="497"/>
        <end position="591"/>
    </location>
</feature>
<gene>
    <name evidence="2" type="ORF">PTSG_07104</name>
</gene>
<accession>F2UE26</accession>
<feature type="compositionally biased region" description="Basic and acidic residues" evidence="1">
    <location>
        <begin position="811"/>
        <end position="822"/>
    </location>
</feature>
<dbReference type="InParanoid" id="F2UE26"/>
<sequence>MAGLRYLSTADEALAHDYYWVDEFRNEIVPVSVYRNLDFRGLAQLHVSDDWRRVPKAYTALKQVRPDTTPVGPQQTKFREVDTHEDSPWKHDTHATITDFSRWLDTTGTERHVDQHRFRDIFGEDGDDWKRVNAGQSAMAGLGVDTTRAGQSVHEHDHRGLEHMDDDWKRVNAGQSAMAGLGVDTTRAGQSVHEHDHRGLEHMDDDWKRVNAGQSAMAGLGVDTTRAGQSVHEHDHGGLEHMDDDWKRVNAGQSAMAGLGVDTTRAGQSVHEHDHRGLEHMDDDWKRVNAGQSAMAGLGVDTTRAGQSAVDASDDWKRVNAGQSAMAGLGVDTTRAGQSAHHHDHRGLEAVDASDDWKRVNAGQSAMAGLDYDTVPIAGAFAAGSVTHNDTLWLDAIPLLHDTPFEFRPASQPFHAGTYNATHVPPLDTTPYGAPALHRFRDEADAVWRPALNAHDAIKPLDIDTTLTPDEVVFRELERIGFKDNWNPSTRVVRSASPRVLEPLPQHPSTIEYRPEEPAAAAGADRRPRFSVGRVPSPPPAVDTRPLLRHASTHSFRDVSTPDSRRGSTTPVRSASAMAGTAPPPHTPSPSLHASFAERDFFWDYAGANFGKSLKSARSRPLSRQPSNVGFAPMTEEPLFEVLQRFQFRDDATPQRQRQRQQQRERWNTSTRVPEPQYNTSIMSDQAESPRPSRRASLDMRVREQQEHQHQHRRRQWRYSLRTDDLFSRSIEPLDPLPSEVQPDQVFFEQLRRSSMSTPTKRPRALRKTASDVQLRPFSPRSRRATIAVQAPISEMPETDDDHTLAGAGDMPRRPEDRERPRTSTTHGTRGGGGGARTPMWRTPVLANTWEHDAQESLERVIADRRRARMQRREELERRRQRRRELQGDVHTSGDDGIVGANGHRDGDGDGDGDGGASRSLGRQAKPKLTANALERLAKLRDLMERQQF</sequence>
<feature type="compositionally biased region" description="Basic and acidic residues" evidence="1">
    <location>
        <begin position="876"/>
        <end position="894"/>
    </location>
</feature>
<name>F2UE26_SALR5</name>